<reference evidence="4" key="1">
    <citation type="submission" date="2015-02" db="EMBL/GenBank/DDBJ databases">
        <title>Genome sequencing for Strongylocentrotus purpuratus.</title>
        <authorList>
            <person name="Murali S."/>
            <person name="Liu Y."/>
            <person name="Vee V."/>
            <person name="English A."/>
            <person name="Wang M."/>
            <person name="Skinner E."/>
            <person name="Han Y."/>
            <person name="Muzny D.M."/>
            <person name="Worley K.C."/>
            <person name="Gibbs R.A."/>
        </authorList>
    </citation>
    <scope>NUCLEOTIDE SEQUENCE</scope>
</reference>
<evidence type="ECO:0000256" key="2">
    <source>
        <dbReference type="SAM" id="MobiDB-lite"/>
    </source>
</evidence>
<name>A0A7M7THK0_STRPU</name>
<proteinExistence type="inferred from homology"/>
<dbReference type="RefSeq" id="XP_800782.2">
    <property type="nucleotide sequence ID" value="XM_795689.4"/>
</dbReference>
<dbReference type="EnsemblMetazoa" id="XM_795689">
    <property type="protein sequence ID" value="XP_800782"/>
    <property type="gene ID" value="LOC593799"/>
</dbReference>
<dbReference type="InParanoid" id="A0A7M7THK0"/>
<feature type="compositionally biased region" description="Low complexity" evidence="2">
    <location>
        <begin position="204"/>
        <end position="217"/>
    </location>
</feature>
<dbReference type="Proteomes" id="UP000007110">
    <property type="component" value="Unassembled WGS sequence"/>
</dbReference>
<dbReference type="GeneID" id="593799"/>
<feature type="region of interest" description="Disordered" evidence="2">
    <location>
        <begin position="1"/>
        <end position="225"/>
    </location>
</feature>
<dbReference type="GO" id="GO:0005737">
    <property type="term" value="C:cytoplasm"/>
    <property type="evidence" value="ECO:0000318"/>
    <property type="project" value="GO_Central"/>
</dbReference>
<feature type="compositionally biased region" description="Polar residues" evidence="2">
    <location>
        <begin position="43"/>
        <end position="59"/>
    </location>
</feature>
<dbReference type="PANTHER" id="PTHR16284:SF13">
    <property type="entry name" value="PROTEIN CDV3 HOMOLOG"/>
    <property type="match status" value="1"/>
</dbReference>
<feature type="compositionally biased region" description="Acidic residues" evidence="2">
    <location>
        <begin position="123"/>
        <end position="136"/>
    </location>
</feature>
<dbReference type="Pfam" id="PF15359">
    <property type="entry name" value="CDV3"/>
    <property type="match status" value="1"/>
</dbReference>
<organism evidence="3 4">
    <name type="scientific">Strongylocentrotus purpuratus</name>
    <name type="common">Purple sea urchin</name>
    <dbReference type="NCBI Taxonomy" id="7668"/>
    <lineage>
        <taxon>Eukaryota</taxon>
        <taxon>Metazoa</taxon>
        <taxon>Echinodermata</taxon>
        <taxon>Eleutherozoa</taxon>
        <taxon>Echinozoa</taxon>
        <taxon>Echinoidea</taxon>
        <taxon>Euechinoidea</taxon>
        <taxon>Echinacea</taxon>
        <taxon>Camarodonta</taxon>
        <taxon>Echinidea</taxon>
        <taxon>Strongylocentrotidae</taxon>
        <taxon>Strongylocentrotus</taxon>
    </lineage>
</organism>
<dbReference type="AlphaFoldDB" id="A0A7M7THK0"/>
<accession>A0A7M7THK0</accession>
<dbReference type="PANTHER" id="PTHR16284">
    <property type="entry name" value="PROTEIN CDV3 HOMOLOG"/>
    <property type="match status" value="1"/>
</dbReference>
<dbReference type="FunCoup" id="A0A7M7THK0">
    <property type="interactions" value="1196"/>
</dbReference>
<feature type="compositionally biased region" description="Basic and acidic residues" evidence="2">
    <location>
        <begin position="1"/>
        <end position="13"/>
    </location>
</feature>
<keyword evidence="4" id="KW-1185">Reference proteome</keyword>
<reference evidence="3" key="2">
    <citation type="submission" date="2021-01" db="UniProtKB">
        <authorList>
            <consortium name="EnsemblMetazoa"/>
        </authorList>
    </citation>
    <scope>IDENTIFICATION</scope>
</reference>
<feature type="compositionally biased region" description="Pro residues" evidence="2">
    <location>
        <begin position="161"/>
        <end position="175"/>
    </location>
</feature>
<dbReference type="OrthoDB" id="10054324at2759"/>
<dbReference type="InterPro" id="IPR026806">
    <property type="entry name" value="CDV3"/>
</dbReference>
<feature type="region of interest" description="Disordered" evidence="2">
    <location>
        <begin position="259"/>
        <end position="285"/>
    </location>
</feature>
<dbReference type="KEGG" id="spu:593799"/>
<evidence type="ECO:0008006" key="5">
    <source>
        <dbReference type="Google" id="ProtNLM"/>
    </source>
</evidence>
<sequence length="285" mass="30077">MTESEKSLEDFFAKKSKKKGAKGKGKSKKITTTDEVAKKMVEQDTTPGPSSLGSVSADVTTKKPKAAVSTAPEAVKEVKEENEEEQIDYRFKDDDEWTDFRDDSQKDYSGLKIQALQVTDEPPVGEEEEEEVDENGEIIKTKGQGASGPWNRTAETARAPAPAPTPAPAPAPAPEPVKEEPKPAVTSGGKYVPPNRRGAGAGGESSSSPAAAAARLGMARKGKAPQLNSEFEFPTLAASSDLVKHSNKVEDATFSTVTKGGQAVDGASSKGGNLQLGNRYAALEN</sequence>
<comment type="similarity">
    <text evidence="1">Belongs to the CDV3 family.</text>
</comment>
<feature type="compositionally biased region" description="Basic and acidic residues" evidence="2">
    <location>
        <begin position="87"/>
        <end position="106"/>
    </location>
</feature>
<protein>
    <recommendedName>
        <fullName evidence="5">Protein CDV3 homolog</fullName>
    </recommendedName>
</protein>
<dbReference type="OMA" id="HEVNTNQ"/>
<feature type="compositionally biased region" description="Basic residues" evidence="2">
    <location>
        <begin position="14"/>
        <end position="29"/>
    </location>
</feature>
<evidence type="ECO:0000313" key="3">
    <source>
        <dbReference type="EnsemblMetazoa" id="XP_800782"/>
    </source>
</evidence>
<evidence type="ECO:0000256" key="1">
    <source>
        <dbReference type="ARBA" id="ARBA00006062"/>
    </source>
</evidence>
<feature type="compositionally biased region" description="Basic and acidic residues" evidence="2">
    <location>
        <begin position="31"/>
        <end position="42"/>
    </location>
</feature>
<evidence type="ECO:0000313" key="4">
    <source>
        <dbReference type="Proteomes" id="UP000007110"/>
    </source>
</evidence>